<dbReference type="WBParaSite" id="ES5_v2.g14607.t1">
    <property type="protein sequence ID" value="ES5_v2.g14607.t1"/>
    <property type="gene ID" value="ES5_v2.g14607"/>
</dbReference>
<accession>A0AC34FBX1</accession>
<reference evidence="2" key="1">
    <citation type="submission" date="2022-11" db="UniProtKB">
        <authorList>
            <consortium name="WormBaseParasite"/>
        </authorList>
    </citation>
    <scope>IDENTIFICATION</scope>
</reference>
<organism evidence="1 2">
    <name type="scientific">Panagrolaimus sp. ES5</name>
    <dbReference type="NCBI Taxonomy" id="591445"/>
    <lineage>
        <taxon>Eukaryota</taxon>
        <taxon>Metazoa</taxon>
        <taxon>Ecdysozoa</taxon>
        <taxon>Nematoda</taxon>
        <taxon>Chromadorea</taxon>
        <taxon>Rhabditida</taxon>
        <taxon>Tylenchina</taxon>
        <taxon>Panagrolaimomorpha</taxon>
        <taxon>Panagrolaimoidea</taxon>
        <taxon>Panagrolaimidae</taxon>
        <taxon>Panagrolaimus</taxon>
    </lineage>
</organism>
<evidence type="ECO:0000313" key="2">
    <source>
        <dbReference type="WBParaSite" id="ES5_v2.g14607.t1"/>
    </source>
</evidence>
<name>A0AC34FBX1_9BILA</name>
<proteinExistence type="predicted"/>
<evidence type="ECO:0000313" key="1">
    <source>
        <dbReference type="Proteomes" id="UP000887579"/>
    </source>
</evidence>
<dbReference type="Proteomes" id="UP000887579">
    <property type="component" value="Unplaced"/>
</dbReference>
<sequence length="164" mass="19604">MCVKCKIPVLEEERLWYRNDCWHAYHFECTKCATLLNNKAQIWRERLYCQRCYDRYILKTCAQCHKTIEYQEERAIMANGKYYHPGEAGDHCTICQEAKSKMISVLNKHYCEKCFVCAHCNKLLELKSSMVNFDEQPICKKCYEHFPKELRKRLKVAAKSPKLF</sequence>
<protein>
    <submittedName>
        <fullName evidence="2">LIM zinc-binding domain-containing protein</fullName>
    </submittedName>
</protein>